<sequence>MTRTSPEQAQELLTGAEPGPWEAMKEYIDGEPRPDTSCLIHTHDGKYLGIMHGADAHLAAAAPDLAETIAGMEYEYTVQVMDETGGWAGIDKNGLATHDHGLMVWNTSQRAMRQSLLDLVEQAADAQQQENHMTNEFILAQLRRLAAGKKLQKHQLAELERDGLICTTDDDQIHLTTHGARMLRERN</sequence>
<evidence type="ECO:0000313" key="2">
    <source>
        <dbReference type="EMBL" id="SNV70485.1"/>
    </source>
</evidence>
<organism evidence="2 3">
    <name type="scientific">Corynebacterium imitans</name>
    <dbReference type="NCBI Taxonomy" id="156978"/>
    <lineage>
        <taxon>Bacteria</taxon>
        <taxon>Bacillati</taxon>
        <taxon>Actinomycetota</taxon>
        <taxon>Actinomycetes</taxon>
        <taxon>Mycobacteriales</taxon>
        <taxon>Corynebacteriaceae</taxon>
        <taxon>Corynebacterium</taxon>
    </lineage>
</organism>
<protein>
    <submittedName>
        <fullName evidence="2">Uncharacterized protein</fullName>
    </submittedName>
</protein>
<reference evidence="2 3" key="1">
    <citation type="submission" date="2017-06" db="EMBL/GenBank/DDBJ databases">
        <authorList>
            <consortium name="Pathogen Informatics"/>
        </authorList>
    </citation>
    <scope>NUCLEOTIDE SEQUENCE [LARGE SCALE GENOMIC DNA]</scope>
    <source>
        <strain evidence="2 3">NCTC13015</strain>
    </source>
</reference>
<proteinExistence type="predicted"/>
<keyword evidence="1" id="KW-0175">Coiled coil</keyword>
<dbReference type="Proteomes" id="UP000215374">
    <property type="component" value="Chromosome 1"/>
</dbReference>
<evidence type="ECO:0000256" key="1">
    <source>
        <dbReference type="SAM" id="Coils"/>
    </source>
</evidence>
<name>A0A239ZH63_9CORY</name>
<dbReference type="OrthoDB" id="9917033at2"/>
<gene>
    <name evidence="2" type="ORF">SAMEA4535761_01189</name>
</gene>
<evidence type="ECO:0000313" key="3">
    <source>
        <dbReference type="Proteomes" id="UP000215374"/>
    </source>
</evidence>
<feature type="coiled-coil region" evidence="1">
    <location>
        <begin position="116"/>
        <end position="162"/>
    </location>
</feature>
<dbReference type="AlphaFoldDB" id="A0A239ZH63"/>
<dbReference type="EMBL" id="LT906467">
    <property type="protein sequence ID" value="SNV70485.1"/>
    <property type="molecule type" value="Genomic_DNA"/>
</dbReference>
<accession>A0A239ZH63</accession>